<dbReference type="PANTHER" id="PTHR38595:SF2">
    <property type="entry name" value="TYPE VI SECRETION SYSTEM BASEPLATE SUBUNIT TSSE"/>
    <property type="match status" value="1"/>
</dbReference>
<dbReference type="InterPro" id="IPR007048">
    <property type="entry name" value="IraD/Gp25-like"/>
</dbReference>
<dbReference type="OrthoDB" id="119583at2"/>
<name>A0A7X4Y0G2_9GAMM</name>
<dbReference type="Proteomes" id="UP000465712">
    <property type="component" value="Unassembled WGS sequence"/>
</dbReference>
<comment type="caution">
    <text evidence="2">The sequence shown here is derived from an EMBL/GenBank/DDBJ whole genome shotgun (WGS) entry which is preliminary data.</text>
</comment>
<dbReference type="AlphaFoldDB" id="A0A7X4Y0G2"/>
<dbReference type="PANTHER" id="PTHR38595">
    <property type="entry name" value="CYTOPLASMIC PROTEIN-RELATED"/>
    <property type="match status" value="1"/>
</dbReference>
<evidence type="ECO:0000313" key="2">
    <source>
        <dbReference type="EMBL" id="NAW63953.1"/>
    </source>
</evidence>
<dbReference type="InterPro" id="IPR053176">
    <property type="entry name" value="T6SS_TssE1-like"/>
</dbReference>
<sequence>MDKGYRLLERIEMGETKNSYDAVESTQYLIESIHHHLADLLNTHAGNAMIAKDYGLPDFNDVLADKSNIVREIRNSVKATIEKFEPRLAGVVVRYVPHTDDPLQLRFAVNGEVFHNNKKTRMNIDLSVGVDGKFSV</sequence>
<dbReference type="NCBIfam" id="TIGR03357">
    <property type="entry name" value="VI_zyme"/>
    <property type="match status" value="1"/>
</dbReference>
<proteinExistence type="predicted"/>
<dbReference type="Pfam" id="PF04965">
    <property type="entry name" value="GPW_gp25"/>
    <property type="match status" value="1"/>
</dbReference>
<dbReference type="SUPFAM" id="SSF160719">
    <property type="entry name" value="gpW/gp25-like"/>
    <property type="match status" value="1"/>
</dbReference>
<accession>A0A7X4Y0G2</accession>
<organism evidence="2 3">
    <name type="scientific">Photobacterium halotolerans</name>
    <dbReference type="NCBI Taxonomy" id="265726"/>
    <lineage>
        <taxon>Bacteria</taxon>
        <taxon>Pseudomonadati</taxon>
        <taxon>Pseudomonadota</taxon>
        <taxon>Gammaproteobacteria</taxon>
        <taxon>Vibrionales</taxon>
        <taxon>Vibrionaceae</taxon>
        <taxon>Photobacterium</taxon>
    </lineage>
</organism>
<evidence type="ECO:0000313" key="3">
    <source>
        <dbReference type="Proteomes" id="UP000465712"/>
    </source>
</evidence>
<reference evidence="2 3" key="1">
    <citation type="submission" date="2017-05" db="EMBL/GenBank/DDBJ databases">
        <title>High clonality and local adaptation shapes Vibrionaceae linages within an endangered oasis.</title>
        <authorList>
            <person name="Vazquez-Rosas-Landa M."/>
        </authorList>
    </citation>
    <scope>NUCLEOTIDE SEQUENCE [LARGE SCALE GENOMIC DNA]</scope>
    <source>
        <strain evidence="2 3">P46_P4S1P180</strain>
    </source>
</reference>
<evidence type="ECO:0000259" key="1">
    <source>
        <dbReference type="Pfam" id="PF04965"/>
    </source>
</evidence>
<dbReference type="InterPro" id="IPR017737">
    <property type="entry name" value="TssE1-like"/>
</dbReference>
<dbReference type="RefSeq" id="WP_027251848.1">
    <property type="nucleotide sequence ID" value="NZ_WXWU01000131.1"/>
</dbReference>
<dbReference type="EMBL" id="WXWW01000036">
    <property type="protein sequence ID" value="NAW63953.1"/>
    <property type="molecule type" value="Genomic_DNA"/>
</dbReference>
<dbReference type="Gene3D" id="3.10.450.40">
    <property type="match status" value="1"/>
</dbReference>
<protein>
    <submittedName>
        <fullName evidence="2">Type VI secretion system baseplate subunit TssE</fullName>
    </submittedName>
</protein>
<feature type="domain" description="IraD/Gp25-like" evidence="1">
    <location>
        <begin position="29"/>
        <end position="117"/>
    </location>
</feature>
<gene>
    <name evidence="2" type="primary">tssE</name>
    <name evidence="2" type="ORF">CAG72_01875</name>
</gene>